<evidence type="ECO:0000313" key="1">
    <source>
        <dbReference type="EMBL" id="JAH36069.1"/>
    </source>
</evidence>
<organism evidence="1">
    <name type="scientific">Anguilla anguilla</name>
    <name type="common">European freshwater eel</name>
    <name type="synonym">Muraena anguilla</name>
    <dbReference type="NCBI Taxonomy" id="7936"/>
    <lineage>
        <taxon>Eukaryota</taxon>
        <taxon>Metazoa</taxon>
        <taxon>Chordata</taxon>
        <taxon>Craniata</taxon>
        <taxon>Vertebrata</taxon>
        <taxon>Euteleostomi</taxon>
        <taxon>Actinopterygii</taxon>
        <taxon>Neopterygii</taxon>
        <taxon>Teleostei</taxon>
        <taxon>Anguilliformes</taxon>
        <taxon>Anguillidae</taxon>
        <taxon>Anguilla</taxon>
    </lineage>
</organism>
<sequence>MCGEMADNGG</sequence>
<reference evidence="1" key="2">
    <citation type="journal article" date="2015" name="Fish Shellfish Immunol.">
        <title>Early steps in the European eel (Anguilla anguilla)-Vibrio vulnificus interaction in the gills: Role of the RtxA13 toxin.</title>
        <authorList>
            <person name="Callol A."/>
            <person name="Pajuelo D."/>
            <person name="Ebbesson L."/>
            <person name="Teles M."/>
            <person name="MacKenzie S."/>
            <person name="Amaro C."/>
        </authorList>
    </citation>
    <scope>NUCLEOTIDE SEQUENCE</scope>
</reference>
<protein>
    <submittedName>
        <fullName evidence="1">Uncharacterized protein</fullName>
    </submittedName>
</protein>
<dbReference type="EMBL" id="GBXM01072508">
    <property type="protein sequence ID" value="JAH36069.1"/>
    <property type="molecule type" value="Transcribed_RNA"/>
</dbReference>
<reference evidence="1" key="1">
    <citation type="submission" date="2014-11" db="EMBL/GenBank/DDBJ databases">
        <authorList>
            <person name="Amaro Gonzalez C."/>
        </authorList>
    </citation>
    <scope>NUCLEOTIDE SEQUENCE</scope>
</reference>
<name>A0A0E9S3R4_ANGAN</name>
<proteinExistence type="predicted"/>
<accession>A0A0E9S3R4</accession>